<reference evidence="2 3" key="1">
    <citation type="submission" date="2022-11" db="EMBL/GenBank/DDBJ databases">
        <title>The characterization of three novel Bacteroidetes species and genomic analysis of their roles in tidal elemental geochemical cycles.</title>
        <authorList>
            <person name="Ma K."/>
        </authorList>
    </citation>
    <scope>NUCLEOTIDE SEQUENCE [LARGE SCALE GENOMIC DNA]</scope>
    <source>
        <strain evidence="2 3">M17</strain>
    </source>
</reference>
<proteinExistence type="predicted"/>
<organism evidence="2 3">
    <name type="scientific">Mangrovivirga halotolerans</name>
    <dbReference type="NCBI Taxonomy" id="2993936"/>
    <lineage>
        <taxon>Bacteria</taxon>
        <taxon>Pseudomonadati</taxon>
        <taxon>Bacteroidota</taxon>
        <taxon>Cytophagia</taxon>
        <taxon>Cytophagales</taxon>
        <taxon>Mangrovivirgaceae</taxon>
        <taxon>Mangrovivirga</taxon>
    </lineage>
</organism>
<dbReference type="RefSeq" id="WP_266055055.1">
    <property type="nucleotide sequence ID" value="NZ_JAPFQN010000002.1"/>
</dbReference>
<evidence type="ECO:0000256" key="1">
    <source>
        <dbReference type="SAM" id="SignalP"/>
    </source>
</evidence>
<sequence length="546" mass="63217">MKWKFLSITFLIVFYNSFAQNKSDFAEIKWGNTQKVRKGIMVKNVVGKDQKDLFILKSNTPIYNSSDIVLRGRYRYQLARYDHGLKLKKQAQIEPNVNGERADYEGIVQLDDKLILLSSFEDPATRNLTLAAQQIDKNTLLTDKSYKKLSVIKQEGFSWKEGFFNYILSKDSSKLFVYYKLPRKNKENDAFGMHVFDTNLNELWHEEVTLPYNEKMFYVKDLLVDNDGNAHVLGRLYKEKDLLGQVKTRRKGDANYHYRIISFYQRGKVMDDNQIEVEDHFLNDMQIRTDKAMNIICSGFYSNEGSRNIKGAYYLRINSKTKETDISSFQDFSTELLSEGASDREKRKLERKEEKGKDEELESFDIDKMILKDDGGVILVAEKYYSSTYTVSNGNGGYSTRTTYHFNDILVVSLNSDGTVAWSKLIEKKQSGLTYSSYSVAAIEDRLYILYNENEKNLNRDKDDTYVTLYGWKKWNATLTEIDSQGNMKAEVLFNCKEAGTINIPTLSEQISPNEIIIYNYRKKKGTVAKLTFKQKSNKNKSSTSP</sequence>
<dbReference type="Proteomes" id="UP001209885">
    <property type="component" value="Unassembled WGS sequence"/>
</dbReference>
<gene>
    <name evidence="2" type="ORF">OO013_02620</name>
</gene>
<feature type="chain" id="PRO_5046782060" description="PQQ-binding-like beta-propeller repeat protein" evidence="1">
    <location>
        <begin position="20"/>
        <end position="546"/>
    </location>
</feature>
<accession>A0ABT3RME9</accession>
<name>A0ABT3RME9_9BACT</name>
<protein>
    <recommendedName>
        <fullName evidence="4">PQQ-binding-like beta-propeller repeat protein</fullName>
    </recommendedName>
</protein>
<comment type="caution">
    <text evidence="2">The sequence shown here is derived from an EMBL/GenBank/DDBJ whole genome shotgun (WGS) entry which is preliminary data.</text>
</comment>
<evidence type="ECO:0000313" key="2">
    <source>
        <dbReference type="EMBL" id="MCX2742740.1"/>
    </source>
</evidence>
<keyword evidence="3" id="KW-1185">Reference proteome</keyword>
<evidence type="ECO:0008006" key="4">
    <source>
        <dbReference type="Google" id="ProtNLM"/>
    </source>
</evidence>
<dbReference type="EMBL" id="JAPFQN010000002">
    <property type="protein sequence ID" value="MCX2742740.1"/>
    <property type="molecule type" value="Genomic_DNA"/>
</dbReference>
<keyword evidence="1" id="KW-0732">Signal</keyword>
<evidence type="ECO:0000313" key="3">
    <source>
        <dbReference type="Proteomes" id="UP001209885"/>
    </source>
</evidence>
<feature type="signal peptide" evidence="1">
    <location>
        <begin position="1"/>
        <end position="19"/>
    </location>
</feature>